<dbReference type="Pfam" id="PF01292">
    <property type="entry name" value="Ni_hydr_CYTB"/>
    <property type="match status" value="1"/>
</dbReference>
<feature type="transmembrane region" description="Helical" evidence="13">
    <location>
        <begin position="159"/>
        <end position="178"/>
    </location>
</feature>
<dbReference type="GO" id="GO:0005886">
    <property type="term" value="C:plasma membrane"/>
    <property type="evidence" value="ECO:0007669"/>
    <property type="project" value="UniProtKB-SubCell"/>
</dbReference>
<dbReference type="GO" id="GO:0046872">
    <property type="term" value="F:metal ion binding"/>
    <property type="evidence" value="ECO:0007669"/>
    <property type="project" value="UniProtKB-KW"/>
</dbReference>
<dbReference type="InterPro" id="IPR016174">
    <property type="entry name" value="Di-haem_cyt_TM"/>
</dbReference>
<comment type="cofactor">
    <cofactor evidence="1">
        <name>heme b</name>
        <dbReference type="ChEBI" id="CHEBI:60344"/>
    </cofactor>
</comment>
<evidence type="ECO:0000256" key="1">
    <source>
        <dbReference type="ARBA" id="ARBA00001970"/>
    </source>
</evidence>
<dbReference type="PANTHER" id="PTHR30529">
    <property type="entry name" value="CYTOCHROME B561"/>
    <property type="match status" value="1"/>
</dbReference>
<gene>
    <name evidence="15" type="ORF">EU555_01965</name>
</gene>
<keyword evidence="16" id="KW-1185">Reference proteome</keyword>
<feature type="transmembrane region" description="Helical" evidence="13">
    <location>
        <begin position="65"/>
        <end position="83"/>
    </location>
</feature>
<evidence type="ECO:0000256" key="12">
    <source>
        <dbReference type="ARBA" id="ARBA00037975"/>
    </source>
</evidence>
<dbReference type="Gene3D" id="1.20.950.20">
    <property type="entry name" value="Transmembrane di-heme cytochromes, Chain C"/>
    <property type="match status" value="1"/>
</dbReference>
<evidence type="ECO:0000313" key="15">
    <source>
        <dbReference type="EMBL" id="TGE02554.1"/>
    </source>
</evidence>
<keyword evidence="11 13" id="KW-0472">Membrane</keyword>
<evidence type="ECO:0000256" key="8">
    <source>
        <dbReference type="ARBA" id="ARBA00022982"/>
    </source>
</evidence>
<evidence type="ECO:0000256" key="10">
    <source>
        <dbReference type="ARBA" id="ARBA00023004"/>
    </source>
</evidence>
<keyword evidence="7" id="KW-0479">Metal-binding</keyword>
<keyword evidence="9 13" id="KW-1133">Transmembrane helix</keyword>
<comment type="similarity">
    <text evidence="12">Belongs to the cytochrome b561 family.</text>
</comment>
<evidence type="ECO:0000256" key="2">
    <source>
        <dbReference type="ARBA" id="ARBA00004651"/>
    </source>
</evidence>
<proteinExistence type="inferred from homology"/>
<dbReference type="GO" id="GO:0020037">
    <property type="term" value="F:heme binding"/>
    <property type="evidence" value="ECO:0007669"/>
    <property type="project" value="TreeGrafter"/>
</dbReference>
<comment type="caution">
    <text evidence="15">The sequence shown here is derived from an EMBL/GenBank/DDBJ whole genome shotgun (WGS) entry which is preliminary data.</text>
</comment>
<dbReference type="GO" id="GO:0009055">
    <property type="term" value="F:electron transfer activity"/>
    <property type="evidence" value="ECO:0007669"/>
    <property type="project" value="InterPro"/>
</dbReference>
<keyword evidence="3" id="KW-0813">Transport</keyword>
<evidence type="ECO:0000256" key="11">
    <source>
        <dbReference type="ARBA" id="ARBA00023136"/>
    </source>
</evidence>
<evidence type="ECO:0000256" key="3">
    <source>
        <dbReference type="ARBA" id="ARBA00022448"/>
    </source>
</evidence>
<evidence type="ECO:0000259" key="14">
    <source>
        <dbReference type="Pfam" id="PF01292"/>
    </source>
</evidence>
<evidence type="ECO:0000256" key="5">
    <source>
        <dbReference type="ARBA" id="ARBA00022617"/>
    </source>
</evidence>
<sequence length="193" mass="21765">MLDLSTRAPVKIARVEQPRYTAIAQALHWLTAALVLAVLPLAWIAVSLPRDSASKGFFFQMHKSVGLTILVIVAVRILWRAWHPAPPEVYVPRALTILGRINHWLLYLVFLLMPLSGLLLSAAFGSTIQYFYLFPIPPFIEKNKDLADLADQVHLAGQYAVYTLVVLHVLATAWHLVVRRDGLLDRMLPRQDV</sequence>
<feature type="transmembrane region" description="Helical" evidence="13">
    <location>
        <begin position="104"/>
        <end position="132"/>
    </location>
</feature>
<name>A0A4Z0NYJ0_9HYPH</name>
<dbReference type="GO" id="GO:0022904">
    <property type="term" value="P:respiratory electron transport chain"/>
    <property type="evidence" value="ECO:0007669"/>
    <property type="project" value="InterPro"/>
</dbReference>
<dbReference type="Proteomes" id="UP000297535">
    <property type="component" value="Unassembled WGS sequence"/>
</dbReference>
<dbReference type="OrthoDB" id="1247465at2"/>
<feature type="transmembrane region" description="Helical" evidence="13">
    <location>
        <begin position="20"/>
        <end position="45"/>
    </location>
</feature>
<organism evidence="15 16">
    <name type="scientific">Methylobacterium nonmethylotrophicum</name>
    <dbReference type="NCBI Taxonomy" id="1141884"/>
    <lineage>
        <taxon>Bacteria</taxon>
        <taxon>Pseudomonadati</taxon>
        <taxon>Pseudomonadota</taxon>
        <taxon>Alphaproteobacteria</taxon>
        <taxon>Hyphomicrobiales</taxon>
        <taxon>Methylobacteriaceae</taxon>
        <taxon>Methylobacterium</taxon>
    </lineage>
</organism>
<dbReference type="SUPFAM" id="SSF81342">
    <property type="entry name" value="Transmembrane di-heme cytochromes"/>
    <property type="match status" value="1"/>
</dbReference>
<protein>
    <submittedName>
        <fullName evidence="15">Cytochrome b</fullName>
    </submittedName>
</protein>
<evidence type="ECO:0000313" key="16">
    <source>
        <dbReference type="Proteomes" id="UP000297535"/>
    </source>
</evidence>
<keyword evidence="6 13" id="KW-0812">Transmembrane</keyword>
<evidence type="ECO:0000256" key="9">
    <source>
        <dbReference type="ARBA" id="ARBA00022989"/>
    </source>
</evidence>
<reference evidence="15 16" key="1">
    <citation type="submission" date="2019-04" db="EMBL/GenBank/DDBJ databases">
        <authorList>
            <person name="Feng G."/>
            <person name="Zhu H."/>
        </authorList>
    </citation>
    <scope>NUCLEOTIDE SEQUENCE [LARGE SCALE GENOMIC DNA]</scope>
    <source>
        <strain evidence="15 16">6HR-1</strain>
    </source>
</reference>
<feature type="domain" description="Cytochrome b561 bacterial/Ni-hydrogenase" evidence="14">
    <location>
        <begin position="19"/>
        <end position="189"/>
    </location>
</feature>
<dbReference type="RefSeq" id="WP_135412748.1">
    <property type="nucleotide sequence ID" value="NZ_SRLB01000001.1"/>
</dbReference>
<dbReference type="PANTHER" id="PTHR30529:SF1">
    <property type="entry name" value="CYTOCHROME B561 HOMOLOG 2"/>
    <property type="match status" value="1"/>
</dbReference>
<comment type="subcellular location">
    <subcellularLocation>
        <location evidence="2">Cell membrane</location>
        <topology evidence="2">Multi-pass membrane protein</topology>
    </subcellularLocation>
</comment>
<evidence type="ECO:0000256" key="13">
    <source>
        <dbReference type="SAM" id="Phobius"/>
    </source>
</evidence>
<dbReference type="EMBL" id="SRLB01000001">
    <property type="protein sequence ID" value="TGE02554.1"/>
    <property type="molecule type" value="Genomic_DNA"/>
</dbReference>
<keyword evidence="10" id="KW-0408">Iron</keyword>
<evidence type="ECO:0000256" key="6">
    <source>
        <dbReference type="ARBA" id="ARBA00022692"/>
    </source>
</evidence>
<keyword evidence="5" id="KW-0349">Heme</keyword>
<dbReference type="InterPro" id="IPR011577">
    <property type="entry name" value="Cyt_b561_bac/Ni-Hgenase"/>
</dbReference>
<accession>A0A4Z0NYJ0</accession>
<dbReference type="AlphaFoldDB" id="A0A4Z0NYJ0"/>
<evidence type="ECO:0000256" key="7">
    <source>
        <dbReference type="ARBA" id="ARBA00022723"/>
    </source>
</evidence>
<keyword evidence="4" id="KW-1003">Cell membrane</keyword>
<keyword evidence="8" id="KW-0249">Electron transport</keyword>
<evidence type="ECO:0000256" key="4">
    <source>
        <dbReference type="ARBA" id="ARBA00022475"/>
    </source>
</evidence>
<dbReference type="InterPro" id="IPR052168">
    <property type="entry name" value="Cytochrome_b561_oxidase"/>
</dbReference>